<proteinExistence type="predicted"/>
<gene>
    <name evidence="2" type="ORF">JCM19296_2990</name>
</gene>
<feature type="transmembrane region" description="Helical" evidence="1">
    <location>
        <begin position="72"/>
        <end position="94"/>
    </location>
</feature>
<feature type="transmembrane region" description="Helical" evidence="1">
    <location>
        <begin position="20"/>
        <end position="40"/>
    </location>
</feature>
<evidence type="ECO:0000313" key="3">
    <source>
        <dbReference type="Proteomes" id="UP000028980"/>
    </source>
</evidence>
<keyword evidence="1" id="KW-0472">Membrane</keyword>
<sequence>MKFIYLRIKSFFNSITGSIAFYPTLYAVLALGFAFLMKWLESIGISRYLQNSFSPPLVVNDIETARNILTTLIAGGISILVFSFSMVMLLLSQAATNYSPRVLPSLISNKTHQVILGGAFLSSIIYNIITIIGIEPSGKDYQIPGFSVLIGIITALIALAAFVYFIHSISTSIQINNILNNIYQNSKSQLETEIEHDNGKKEFPDSKNWKTYNSIQSGTIQNISSTSLKSYCADNDIQLEILFHKGEYLIMDSPLFKCNKELDKEEIDEILKNFLYQESEIVKDNYVLGFKQITEIGIKAMSPGINDPGTAINTINFLTDLFAIRLKKSDHSIIMNDNKPILKLSIIPFDHFMHNIVAPYRNYCSHDFTVMMSLIQMMNRLKKCKNLSNDNKAALDHQLKLMMHDAENGIKNPADLKILKSTIDS</sequence>
<dbReference type="EMBL" id="BBLG01000008">
    <property type="protein sequence ID" value="GAK77383.1"/>
    <property type="molecule type" value="Genomic_DNA"/>
</dbReference>
<dbReference type="InterPro" id="IPR018723">
    <property type="entry name" value="DUF2254_membrane"/>
</dbReference>
<keyword evidence="1" id="KW-1133">Transmembrane helix</keyword>
<evidence type="ECO:0008006" key="4">
    <source>
        <dbReference type="Google" id="ProtNLM"/>
    </source>
</evidence>
<dbReference type="AlphaFoldDB" id="A0A081DEN7"/>
<evidence type="ECO:0000256" key="1">
    <source>
        <dbReference type="SAM" id="Phobius"/>
    </source>
</evidence>
<feature type="transmembrane region" description="Helical" evidence="1">
    <location>
        <begin position="146"/>
        <end position="166"/>
    </location>
</feature>
<organism evidence="2 3">
    <name type="scientific">Nonlabens ulvanivorans</name>
    <name type="common">Persicivirga ulvanivorans</name>
    <dbReference type="NCBI Taxonomy" id="906888"/>
    <lineage>
        <taxon>Bacteria</taxon>
        <taxon>Pseudomonadati</taxon>
        <taxon>Bacteroidota</taxon>
        <taxon>Flavobacteriia</taxon>
        <taxon>Flavobacteriales</taxon>
        <taxon>Flavobacteriaceae</taxon>
        <taxon>Nonlabens</taxon>
    </lineage>
</organism>
<name>A0A081DEN7_NONUL</name>
<comment type="caution">
    <text evidence="2">The sequence shown here is derived from an EMBL/GenBank/DDBJ whole genome shotgun (WGS) entry which is preliminary data.</text>
</comment>
<dbReference type="Proteomes" id="UP000028980">
    <property type="component" value="Unassembled WGS sequence"/>
</dbReference>
<reference evidence="2 3" key="1">
    <citation type="journal article" date="2014" name="Genome Announc.">
        <title>Draft Genome Sequences of Marine Flavobacterium Nonlabens Strains NR17, NR24, NR27, NR32, NR33, and Ara13.</title>
        <authorList>
            <person name="Nakanishi M."/>
            <person name="Meirelles P."/>
            <person name="Suzuki R."/>
            <person name="Takatani N."/>
            <person name="Mino S."/>
            <person name="Suda W."/>
            <person name="Oshima K."/>
            <person name="Hattori M."/>
            <person name="Ohkuma M."/>
            <person name="Hosokawa M."/>
            <person name="Miyashita K."/>
            <person name="Thompson F.L."/>
            <person name="Niwa A."/>
            <person name="Sawabe T."/>
            <person name="Sawabe T."/>
        </authorList>
    </citation>
    <scope>NUCLEOTIDE SEQUENCE [LARGE SCALE GENOMIC DNA]</scope>
    <source>
        <strain evidence="3">JCM19296</strain>
    </source>
</reference>
<evidence type="ECO:0000313" key="2">
    <source>
        <dbReference type="EMBL" id="GAK77383.1"/>
    </source>
</evidence>
<dbReference type="Pfam" id="PF10011">
    <property type="entry name" value="DUF2254"/>
    <property type="match status" value="1"/>
</dbReference>
<keyword evidence="1" id="KW-0812">Transmembrane</keyword>
<feature type="transmembrane region" description="Helical" evidence="1">
    <location>
        <begin position="114"/>
        <end position="134"/>
    </location>
</feature>
<protein>
    <recommendedName>
        <fullName evidence="4">DUF2254 domain-containing protein</fullName>
    </recommendedName>
</protein>
<accession>A0A081DEN7</accession>